<sequence length="372" mass="39278">MRSPAESLRRAWRIEGLLRGAALAALAVAVAASFWQLRRGSDVPTTRHAELGGAPDAVLRDSLAALARAGRAITWSGPLRAVMAVAEPLREPLPAWRIAAVGDSALELRDSLDVLDSLNVAGVVVTEPTRGAPQLREAASVALAGMPTPAAPQSVLVLGLVGWETRFAMAALEELGWSVDARLELGRGRSVTQGATTPNRARHGVVVVFDSATARRDAAALERFVRAGGGVILAGSAAASRALPARADSVILSRGDSSVVARARRVGRGRVLALPEAETWRWRMQGEGAAVEEHRRFWSSFVGMAAPAALGAPQADARASAPRAALTQALGPERPDARRSVPTPATLPWWLGPLILLALFAEWASRRRRGVP</sequence>
<dbReference type="EMBL" id="CP130613">
    <property type="protein sequence ID" value="WKW14421.1"/>
    <property type="molecule type" value="Genomic_DNA"/>
</dbReference>
<evidence type="ECO:0000313" key="3">
    <source>
        <dbReference type="Proteomes" id="UP001229955"/>
    </source>
</evidence>
<dbReference type="EMBL" id="CP130612">
    <property type="protein sequence ID" value="WKW11511.1"/>
    <property type="molecule type" value="Genomic_DNA"/>
</dbReference>
<dbReference type="Gene3D" id="3.40.50.880">
    <property type="match status" value="1"/>
</dbReference>
<reference evidence="2" key="1">
    <citation type="submission" date="2023-07" db="EMBL/GenBank/DDBJ databases">
        <authorList>
            <person name="Haufschild T."/>
            <person name="Kallscheuer N."/>
            <person name="Hammer J."/>
            <person name="Kohn T."/>
            <person name="Kabuu M."/>
            <person name="Jogler M."/>
            <person name="Wohfarth N."/>
            <person name="Heuer A."/>
            <person name="Rohde M."/>
            <person name="van Teeseling M.C.F."/>
            <person name="Jogler C."/>
        </authorList>
    </citation>
    <scope>NUCLEOTIDE SEQUENCE</scope>
    <source>
        <strain evidence="1">Strain 138</strain>
        <strain evidence="2">Strain 318</strain>
    </source>
</reference>
<evidence type="ECO:0000313" key="2">
    <source>
        <dbReference type="EMBL" id="WKW14421.1"/>
    </source>
</evidence>
<dbReference type="AlphaFoldDB" id="A0AA49JYS1"/>
<protein>
    <submittedName>
        <fullName evidence="2">Uncharacterized protein</fullName>
    </submittedName>
</protein>
<dbReference type="KEGG" id="pspc:Strain318_000766"/>
<proteinExistence type="predicted"/>
<dbReference type="InterPro" id="IPR029062">
    <property type="entry name" value="Class_I_gatase-like"/>
</dbReference>
<organism evidence="2 3">
    <name type="scientific">Pseudogemmatithrix spongiicola</name>
    <dbReference type="NCBI Taxonomy" id="3062599"/>
    <lineage>
        <taxon>Bacteria</taxon>
        <taxon>Pseudomonadati</taxon>
        <taxon>Gemmatimonadota</taxon>
        <taxon>Gemmatimonadia</taxon>
        <taxon>Gemmatimonadales</taxon>
        <taxon>Gemmatimonadaceae</taxon>
        <taxon>Pseudogemmatithrix</taxon>
    </lineage>
</organism>
<dbReference type="Proteomes" id="UP001229955">
    <property type="component" value="Chromosome"/>
</dbReference>
<accession>A0AA49JT81</accession>
<name>A0AA49JYS1_9BACT</name>
<keyword evidence="3" id="KW-1185">Reference proteome</keyword>
<gene>
    <name evidence="1" type="ORF">Strain138_000766</name>
    <name evidence="2" type="ORF">Strain318_000766</name>
</gene>
<dbReference type="SUPFAM" id="SSF52317">
    <property type="entry name" value="Class I glutamine amidotransferase-like"/>
    <property type="match status" value="1"/>
</dbReference>
<evidence type="ECO:0000313" key="1">
    <source>
        <dbReference type="EMBL" id="WKW11511.1"/>
    </source>
</evidence>
<accession>A0AA49JYS1</accession>
<dbReference type="RefSeq" id="WP_367887209.1">
    <property type="nucleotide sequence ID" value="NZ_CP130612.1"/>
</dbReference>